<evidence type="ECO:0000313" key="2">
    <source>
        <dbReference type="EMBL" id="KAJ5372772.1"/>
    </source>
</evidence>
<dbReference type="Proteomes" id="UP001147752">
    <property type="component" value="Unassembled WGS sequence"/>
</dbReference>
<dbReference type="OrthoDB" id="4360259at2759"/>
<reference evidence="2" key="2">
    <citation type="journal article" date="2023" name="IMA Fungus">
        <title>Comparative genomic study of the Penicillium genus elucidates a diverse pangenome and 15 lateral gene transfer events.</title>
        <authorList>
            <person name="Petersen C."/>
            <person name="Sorensen T."/>
            <person name="Nielsen M.R."/>
            <person name="Sondergaard T.E."/>
            <person name="Sorensen J.L."/>
            <person name="Fitzpatrick D.A."/>
            <person name="Frisvad J.C."/>
            <person name="Nielsen K.L."/>
        </authorList>
    </citation>
    <scope>NUCLEOTIDE SEQUENCE</scope>
    <source>
        <strain evidence="2">IBT 3081</strain>
    </source>
</reference>
<gene>
    <name evidence="2" type="ORF">N7517_004778</name>
</gene>
<sequence length="412" mass="45675">MSEPTKSTESTKPAEPTSSPIKTRIANLFRRGNTDGGDDTDTPLRDLFKKKDKKRKDDSVGDNPEAPAAKRPATGPPGLGRAIRTLSSRAANQNPAPGDPRPETEEDPETSLPTLPTTPRSARVIASRISASMNPDRVQVSGKTPTKKMISEYQTKGAEFERWMANPTMNTPPCPVVQSTVTMADLTCDIGANKAEFDVWQSELVAPPKELRENLQSTNLPRDPTKKTWIYSVLQRSGLNKVSHYQHYIVTGAIVASDIHRRNTGTQWADIAIALYKHAAEIDTLRYIYYTTVENEETLPLVRKELYPRNNLPSPNSKVSPAPVETWQFGAAGFRAILGSQLGRATGRLVLAAWPRGTHQISRIHTWFWRDDLHMRFDIERIVQKDKARKKPGLFDSTTTKGKGKGKGGAAK</sequence>
<feature type="compositionally biased region" description="Polar residues" evidence="1">
    <location>
        <begin position="85"/>
        <end position="95"/>
    </location>
</feature>
<feature type="compositionally biased region" description="Low complexity" evidence="1">
    <location>
        <begin position="110"/>
        <end position="121"/>
    </location>
</feature>
<protein>
    <submittedName>
        <fullName evidence="2">Uncharacterized protein</fullName>
    </submittedName>
</protein>
<evidence type="ECO:0000313" key="3">
    <source>
        <dbReference type="Proteomes" id="UP001147752"/>
    </source>
</evidence>
<feature type="compositionally biased region" description="Basic and acidic residues" evidence="1">
    <location>
        <begin position="42"/>
        <end position="59"/>
    </location>
</feature>
<feature type="region of interest" description="Disordered" evidence="1">
    <location>
        <begin position="388"/>
        <end position="412"/>
    </location>
</feature>
<organism evidence="2 3">
    <name type="scientific">Penicillium concentricum</name>
    <dbReference type="NCBI Taxonomy" id="293559"/>
    <lineage>
        <taxon>Eukaryota</taxon>
        <taxon>Fungi</taxon>
        <taxon>Dikarya</taxon>
        <taxon>Ascomycota</taxon>
        <taxon>Pezizomycotina</taxon>
        <taxon>Eurotiomycetes</taxon>
        <taxon>Eurotiomycetidae</taxon>
        <taxon>Eurotiales</taxon>
        <taxon>Aspergillaceae</taxon>
        <taxon>Penicillium</taxon>
    </lineage>
</organism>
<evidence type="ECO:0000256" key="1">
    <source>
        <dbReference type="SAM" id="MobiDB-lite"/>
    </source>
</evidence>
<dbReference type="GeneID" id="81461691"/>
<dbReference type="AlphaFoldDB" id="A0A9W9S660"/>
<feature type="compositionally biased region" description="Polar residues" evidence="1">
    <location>
        <begin position="1"/>
        <end position="21"/>
    </location>
</feature>
<name>A0A9W9S660_9EURO</name>
<dbReference type="RefSeq" id="XP_056578758.1">
    <property type="nucleotide sequence ID" value="XM_056722508.1"/>
</dbReference>
<feature type="region of interest" description="Disordered" evidence="1">
    <location>
        <begin position="1"/>
        <end position="121"/>
    </location>
</feature>
<reference evidence="2" key="1">
    <citation type="submission" date="2022-12" db="EMBL/GenBank/DDBJ databases">
        <authorList>
            <person name="Petersen C."/>
        </authorList>
    </citation>
    <scope>NUCLEOTIDE SEQUENCE</scope>
    <source>
        <strain evidence="2">IBT 3081</strain>
    </source>
</reference>
<dbReference type="EMBL" id="JAPZBT010000002">
    <property type="protein sequence ID" value="KAJ5372772.1"/>
    <property type="molecule type" value="Genomic_DNA"/>
</dbReference>
<keyword evidence="3" id="KW-1185">Reference proteome</keyword>
<accession>A0A9W9S660</accession>
<proteinExistence type="predicted"/>
<comment type="caution">
    <text evidence="2">The sequence shown here is derived from an EMBL/GenBank/DDBJ whole genome shotgun (WGS) entry which is preliminary data.</text>
</comment>